<proteinExistence type="predicted"/>
<comment type="caution">
    <text evidence="4">The sequence shown here is derived from an EMBL/GenBank/DDBJ whole genome shotgun (WGS) entry which is preliminary data.</text>
</comment>
<organism evidence="4 5">
    <name type="scientific">Crocosphaera chwakensis CCY0110</name>
    <dbReference type="NCBI Taxonomy" id="391612"/>
    <lineage>
        <taxon>Bacteria</taxon>
        <taxon>Bacillati</taxon>
        <taxon>Cyanobacteriota</taxon>
        <taxon>Cyanophyceae</taxon>
        <taxon>Oscillatoriophycideae</taxon>
        <taxon>Chroococcales</taxon>
        <taxon>Aphanothecaceae</taxon>
        <taxon>Crocosphaera</taxon>
        <taxon>Crocosphaera chwakensis</taxon>
    </lineage>
</organism>
<accession>A3IKG2</accession>
<dbReference type="RefSeq" id="WP_008273821.1">
    <property type="nucleotide sequence ID" value="NZ_AAXW01000003.1"/>
</dbReference>
<evidence type="ECO:0000256" key="1">
    <source>
        <dbReference type="SAM" id="MobiDB-lite"/>
    </source>
</evidence>
<feature type="signal peptide" evidence="2">
    <location>
        <begin position="1"/>
        <end position="20"/>
    </location>
</feature>
<feature type="chain" id="PRO_5002653111" description="DM13 domain-containing protein" evidence="2">
    <location>
        <begin position="21"/>
        <end position="166"/>
    </location>
</feature>
<dbReference type="InterPro" id="IPR019545">
    <property type="entry name" value="DM13_domain"/>
</dbReference>
<reference evidence="4 5" key="1">
    <citation type="submission" date="2007-03" db="EMBL/GenBank/DDBJ databases">
        <authorList>
            <person name="Stal L."/>
            <person name="Ferriera S."/>
            <person name="Johnson J."/>
            <person name="Kravitz S."/>
            <person name="Beeson K."/>
            <person name="Sutton G."/>
            <person name="Rogers Y.-H."/>
            <person name="Friedman R."/>
            <person name="Frazier M."/>
            <person name="Venter J.C."/>
        </authorList>
    </citation>
    <scope>NUCLEOTIDE SEQUENCE [LARGE SCALE GENOMIC DNA]</scope>
    <source>
        <strain evidence="4 5">CCY0110</strain>
    </source>
</reference>
<dbReference type="Proteomes" id="UP000003781">
    <property type="component" value="Unassembled WGS sequence"/>
</dbReference>
<dbReference type="PROSITE" id="PS51257">
    <property type="entry name" value="PROKAR_LIPOPROTEIN"/>
    <property type="match status" value="1"/>
</dbReference>
<keyword evidence="5" id="KW-1185">Reference proteome</keyword>
<feature type="region of interest" description="Disordered" evidence="1">
    <location>
        <begin position="25"/>
        <end position="53"/>
    </location>
</feature>
<feature type="domain" description="DM13" evidence="3">
    <location>
        <begin position="50"/>
        <end position="166"/>
    </location>
</feature>
<evidence type="ECO:0000256" key="2">
    <source>
        <dbReference type="SAM" id="SignalP"/>
    </source>
</evidence>
<evidence type="ECO:0000313" key="4">
    <source>
        <dbReference type="EMBL" id="EAZ93151.1"/>
    </source>
</evidence>
<evidence type="ECO:0000259" key="3">
    <source>
        <dbReference type="PROSITE" id="PS51549"/>
    </source>
</evidence>
<dbReference type="EMBL" id="AAXW01000003">
    <property type="protein sequence ID" value="EAZ93151.1"/>
    <property type="molecule type" value="Genomic_DNA"/>
</dbReference>
<dbReference type="eggNOG" id="COG1672">
    <property type="taxonomic scope" value="Bacteria"/>
</dbReference>
<feature type="compositionally biased region" description="Basic and acidic residues" evidence="1">
    <location>
        <begin position="37"/>
        <end position="51"/>
    </location>
</feature>
<sequence length="166" mass="17985">MKIAHTIALCLILFAAVGCNSVKQETANNPPIVESSESTKSDESNSEKESTIKVGSFVSGEHTTEGNVRIISEETQTFIELDSNFKTSEMGPDLVVILHRSSDVIGSTNPPAYPLQEGDYVVVAPLSQFSGMQKYAVPEEINIADYKSVAIWCHKFNATFGAAVIQ</sequence>
<keyword evidence="2" id="KW-0732">Signal</keyword>
<protein>
    <recommendedName>
        <fullName evidence="3">DM13 domain-containing protein</fullName>
    </recommendedName>
</protein>
<dbReference type="AlphaFoldDB" id="A3IKG2"/>
<dbReference type="PROSITE" id="PS51549">
    <property type="entry name" value="DM13"/>
    <property type="match status" value="1"/>
</dbReference>
<dbReference type="OrthoDB" id="463944at2"/>
<gene>
    <name evidence="4" type="ORF">CY0110_03744</name>
</gene>
<dbReference type="Pfam" id="PF10517">
    <property type="entry name" value="DM13"/>
    <property type="match status" value="1"/>
</dbReference>
<name>A3IKG2_9CHRO</name>
<evidence type="ECO:0000313" key="5">
    <source>
        <dbReference type="Proteomes" id="UP000003781"/>
    </source>
</evidence>